<dbReference type="InterPro" id="IPR013968">
    <property type="entry name" value="PKS_KR"/>
</dbReference>
<dbReference type="Proteomes" id="UP001152049">
    <property type="component" value="Unassembled WGS sequence"/>
</dbReference>
<protein>
    <recommendedName>
        <fullName evidence="6">Carrier domain-containing protein</fullName>
    </recommendedName>
</protein>
<dbReference type="InterPro" id="IPR050091">
    <property type="entry name" value="PKS_NRPS_Biosynth_Enz"/>
</dbReference>
<dbReference type="PROSITE" id="PS50075">
    <property type="entry name" value="CARRIER"/>
    <property type="match status" value="1"/>
</dbReference>
<dbReference type="InterPro" id="IPR013217">
    <property type="entry name" value="Methyltransf_12"/>
</dbReference>
<dbReference type="SUPFAM" id="SSF51735">
    <property type="entry name" value="NAD(P)-binding Rossmann-fold domains"/>
    <property type="match status" value="1"/>
</dbReference>
<dbReference type="InterPro" id="IPR029063">
    <property type="entry name" value="SAM-dependent_MTases_sf"/>
</dbReference>
<sequence>MARQITVRHPHAKILEVGAGTGGATKRILKAIGSHFGQYTFTDIPPSFFENAADIFSAYKNQMVFKAYDAEKDPTLQGFAEGSQDVIVCSLVVHATANLERTLRYLRKLLRPGGYLLMAEANSYGPFAVGSGFIFGTLSGWWLGVDEGRLLTPFVDEQEWESLLQRAGFSGIDTGATAELAETYGLVLSVSQVVDDRIRSLRELISAPKMVVAKTLVIIGGEMDPVNGLADRLDAIFSHGTTTKVHRFTTLQDVDDSLFCSQTKFICLTELETPFFKNVTQDNWPRFRDFFDGDHSVMWVTSNREEEPFSNMLVGLGRTAVRENPNLRLQFLDIPDADTVDPQAIAKVFFRFCSQYRDDEDLFYTIESEIKLDVNGRELVPRYQPLAIANNRYNSFHRPIRQELKLDQATVEIYPTSDGYNARQVSRFDDLAPVQDTSTIQLHVTHSIAEAIRTPLGFLFVVLGLDESRDMYLAFSSTVRSSVQVSRDSCVPCNKFRSSPALQLVSVASALLSIATLNEFVPHQRVVFHNAPELLAFAAQAYAQTKSIDVIFTTNAVDLVPSVEFSIPWVHLPRFQRYSELRKLIPQEVDGYFDLTQNSSSESLAMLLDSPNNARVETAKKLFSSKATSWSTPDPKKMQNLLLRTMEHTIHSHGERNSFGFQKVDLKELLGNQEHISPMAVVDWTADTSLPVRICRLDHQPMFKNDKTYWLCGMSGDLGISIIDWMIAKGARYLVLTSRNPKVDGCWLKQHRGNGVHIELLACDVTDEQALRWTHQRIVDTLPPIVGALNGAMVLKDATISNMQFEQIRDVIQPKLLGSLHLDNIFHDTNLDFFILMSSVNCVIGNQGQANYAAANMGVCAISAARKKRGLNSSCINLGSIYGVGYITQSDRQLDQALKAQALMPLSGDDVHQIIAESIEAGYLGSSSPAELTTGLDKIPATAALLPTWTSDPKFAHYIRQQDTEAEETRENLVSVSLQDQLNQCHTKEDVHKLVRSALSEQLRKRLLQSTPDDHLLAMDSMALGIDSLIAVDIRSWLIKTLEVNIPVLQIISNDMQMGILAEMVAEKIPGPLTPELL</sequence>
<gene>
    <name evidence="7" type="ORF">NW762_006362</name>
</gene>
<dbReference type="PANTHER" id="PTHR43775:SF20">
    <property type="entry name" value="HYBRID PKS-NRPS SYNTHETASE APDA"/>
    <property type="match status" value="1"/>
</dbReference>
<dbReference type="Gene3D" id="3.40.50.720">
    <property type="entry name" value="NAD(P)-binding Rossmann-like Domain"/>
    <property type="match status" value="1"/>
</dbReference>
<dbReference type="AlphaFoldDB" id="A0A9W8S3Z0"/>
<dbReference type="OrthoDB" id="416786at2759"/>
<comment type="caution">
    <text evidence="7">The sequence shown here is derived from an EMBL/GenBank/DDBJ whole genome shotgun (WGS) entry which is preliminary data.</text>
</comment>
<dbReference type="GO" id="GO:0006633">
    <property type="term" value="P:fatty acid biosynthetic process"/>
    <property type="evidence" value="ECO:0007669"/>
    <property type="project" value="TreeGrafter"/>
</dbReference>
<dbReference type="SMART" id="SM00822">
    <property type="entry name" value="PKS_KR"/>
    <property type="match status" value="1"/>
</dbReference>
<dbReference type="PROSITE" id="PS00012">
    <property type="entry name" value="PHOSPHOPANTETHEINE"/>
    <property type="match status" value="1"/>
</dbReference>
<keyword evidence="8" id="KW-1185">Reference proteome</keyword>
<dbReference type="InterPro" id="IPR036736">
    <property type="entry name" value="ACP-like_sf"/>
</dbReference>
<evidence type="ECO:0000256" key="2">
    <source>
        <dbReference type="ARBA" id="ARBA00022553"/>
    </source>
</evidence>
<dbReference type="SUPFAM" id="SSF53335">
    <property type="entry name" value="S-adenosyl-L-methionine-dependent methyltransferases"/>
    <property type="match status" value="1"/>
</dbReference>
<dbReference type="GO" id="GO:0004312">
    <property type="term" value="F:fatty acid synthase activity"/>
    <property type="evidence" value="ECO:0007669"/>
    <property type="project" value="TreeGrafter"/>
</dbReference>
<dbReference type="GO" id="GO:0016491">
    <property type="term" value="F:oxidoreductase activity"/>
    <property type="evidence" value="ECO:0007669"/>
    <property type="project" value="UniProtKB-KW"/>
</dbReference>
<reference evidence="7" key="1">
    <citation type="submission" date="2022-09" db="EMBL/GenBank/DDBJ databases">
        <title>Fusarium specimens isolated from Avocado Roots.</title>
        <authorList>
            <person name="Stajich J."/>
            <person name="Roper C."/>
            <person name="Heimlech-Rivalta G."/>
        </authorList>
    </citation>
    <scope>NUCLEOTIDE SEQUENCE</scope>
    <source>
        <strain evidence="7">CF00136</strain>
    </source>
</reference>
<dbReference type="InterPro" id="IPR036291">
    <property type="entry name" value="NAD(P)-bd_dom_sf"/>
</dbReference>
<organism evidence="7 8">
    <name type="scientific">Fusarium torreyae</name>
    <dbReference type="NCBI Taxonomy" id="1237075"/>
    <lineage>
        <taxon>Eukaryota</taxon>
        <taxon>Fungi</taxon>
        <taxon>Dikarya</taxon>
        <taxon>Ascomycota</taxon>
        <taxon>Pezizomycotina</taxon>
        <taxon>Sordariomycetes</taxon>
        <taxon>Hypocreomycetidae</taxon>
        <taxon>Hypocreales</taxon>
        <taxon>Nectriaceae</taxon>
        <taxon>Fusarium</taxon>
    </lineage>
</organism>
<name>A0A9W8S3Z0_9HYPO</name>
<evidence type="ECO:0000256" key="5">
    <source>
        <dbReference type="ARBA" id="ARBA00023268"/>
    </source>
</evidence>
<dbReference type="InterPro" id="IPR006162">
    <property type="entry name" value="Ppantetheine_attach_site"/>
</dbReference>
<dbReference type="EMBL" id="JAOQAZ010000010">
    <property type="protein sequence ID" value="KAJ4263543.1"/>
    <property type="molecule type" value="Genomic_DNA"/>
</dbReference>
<accession>A0A9W8S3Z0</accession>
<dbReference type="InterPro" id="IPR057326">
    <property type="entry name" value="KR_dom"/>
</dbReference>
<evidence type="ECO:0000256" key="4">
    <source>
        <dbReference type="ARBA" id="ARBA00023002"/>
    </source>
</evidence>
<dbReference type="GO" id="GO:0044550">
    <property type="term" value="P:secondary metabolite biosynthetic process"/>
    <property type="evidence" value="ECO:0007669"/>
    <property type="project" value="TreeGrafter"/>
</dbReference>
<feature type="domain" description="Carrier" evidence="6">
    <location>
        <begin position="989"/>
        <end position="1069"/>
    </location>
</feature>
<keyword evidence="5" id="KW-0511">Multifunctional enzyme</keyword>
<evidence type="ECO:0000256" key="3">
    <source>
        <dbReference type="ARBA" id="ARBA00022679"/>
    </source>
</evidence>
<keyword evidence="4" id="KW-0560">Oxidoreductase</keyword>
<dbReference type="PANTHER" id="PTHR43775">
    <property type="entry name" value="FATTY ACID SYNTHASE"/>
    <property type="match status" value="1"/>
</dbReference>
<keyword evidence="3" id="KW-0808">Transferase</keyword>
<dbReference type="Pfam" id="PF08242">
    <property type="entry name" value="Methyltransf_12"/>
    <property type="match status" value="1"/>
</dbReference>
<dbReference type="CDD" id="cd02440">
    <property type="entry name" value="AdoMet_MTases"/>
    <property type="match status" value="1"/>
</dbReference>
<evidence type="ECO:0000313" key="7">
    <source>
        <dbReference type="EMBL" id="KAJ4263543.1"/>
    </source>
</evidence>
<keyword evidence="1" id="KW-0596">Phosphopantetheine</keyword>
<evidence type="ECO:0000259" key="6">
    <source>
        <dbReference type="PROSITE" id="PS50075"/>
    </source>
</evidence>
<keyword evidence="2" id="KW-0597">Phosphoprotein</keyword>
<evidence type="ECO:0000256" key="1">
    <source>
        <dbReference type="ARBA" id="ARBA00022450"/>
    </source>
</evidence>
<dbReference type="Pfam" id="PF08659">
    <property type="entry name" value="KR"/>
    <property type="match status" value="1"/>
</dbReference>
<proteinExistence type="predicted"/>
<dbReference type="InterPro" id="IPR009081">
    <property type="entry name" value="PP-bd_ACP"/>
</dbReference>
<evidence type="ECO:0000313" key="8">
    <source>
        <dbReference type="Proteomes" id="UP001152049"/>
    </source>
</evidence>
<dbReference type="SUPFAM" id="SSF47336">
    <property type="entry name" value="ACP-like"/>
    <property type="match status" value="1"/>
</dbReference>
<dbReference type="Gene3D" id="3.40.50.150">
    <property type="entry name" value="Vaccinia Virus protein VP39"/>
    <property type="match status" value="1"/>
</dbReference>